<dbReference type="GO" id="GO:0008380">
    <property type="term" value="P:RNA splicing"/>
    <property type="evidence" value="ECO:0007669"/>
    <property type="project" value="TreeGrafter"/>
</dbReference>
<gene>
    <name evidence="6" type="ORF">CDAR_257272</name>
</gene>
<evidence type="ECO:0000259" key="5">
    <source>
        <dbReference type="PROSITE" id="PS50800"/>
    </source>
</evidence>
<feature type="compositionally biased region" description="Basic and acidic residues" evidence="3">
    <location>
        <begin position="675"/>
        <end position="692"/>
    </location>
</feature>
<dbReference type="InterPro" id="IPR003034">
    <property type="entry name" value="SAP_dom"/>
</dbReference>
<feature type="domain" description="RRM" evidence="4">
    <location>
        <begin position="1139"/>
        <end position="1216"/>
    </location>
</feature>
<dbReference type="SMART" id="SM00513">
    <property type="entry name" value="SAP"/>
    <property type="match status" value="1"/>
</dbReference>
<dbReference type="InterPro" id="IPR012677">
    <property type="entry name" value="Nucleotide-bd_a/b_plait_sf"/>
</dbReference>
<feature type="compositionally biased region" description="Polar residues" evidence="3">
    <location>
        <begin position="135"/>
        <end position="172"/>
    </location>
</feature>
<name>A0AAV4PJH7_9ARAC</name>
<reference evidence="6 7" key="1">
    <citation type="submission" date="2021-06" db="EMBL/GenBank/DDBJ databases">
        <title>Caerostris darwini draft genome.</title>
        <authorList>
            <person name="Kono N."/>
            <person name="Arakawa K."/>
        </authorList>
    </citation>
    <scope>NUCLEOTIDE SEQUENCE [LARGE SCALE GENOMIC DNA]</scope>
</reference>
<feature type="compositionally biased region" description="Polar residues" evidence="3">
    <location>
        <begin position="490"/>
        <end position="499"/>
    </location>
</feature>
<feature type="compositionally biased region" description="Polar residues" evidence="3">
    <location>
        <begin position="423"/>
        <end position="438"/>
    </location>
</feature>
<feature type="domain" description="SAP" evidence="5">
    <location>
        <begin position="14"/>
        <end position="48"/>
    </location>
</feature>
<keyword evidence="1 2" id="KW-0694">RNA-binding</keyword>
<dbReference type="InterPro" id="IPR052793">
    <property type="entry name" value="EJC-associated_protein"/>
</dbReference>
<feature type="compositionally biased region" description="Basic residues" evidence="3">
    <location>
        <begin position="642"/>
        <end position="662"/>
    </location>
</feature>
<dbReference type="InterPro" id="IPR034257">
    <property type="entry name" value="Acinus_RRM"/>
</dbReference>
<dbReference type="PROSITE" id="PS50800">
    <property type="entry name" value="SAP"/>
    <property type="match status" value="1"/>
</dbReference>
<feature type="compositionally biased region" description="Low complexity" evidence="3">
    <location>
        <begin position="663"/>
        <end position="674"/>
    </location>
</feature>
<dbReference type="Proteomes" id="UP001054837">
    <property type="component" value="Unassembled WGS sequence"/>
</dbReference>
<dbReference type="Pfam" id="PF00076">
    <property type="entry name" value="RRM_1"/>
    <property type="match status" value="1"/>
</dbReference>
<feature type="compositionally biased region" description="Basic and acidic residues" evidence="3">
    <location>
        <begin position="606"/>
        <end position="641"/>
    </location>
</feature>
<feature type="compositionally biased region" description="Basic and acidic residues" evidence="3">
    <location>
        <begin position="746"/>
        <end position="761"/>
    </location>
</feature>
<feature type="region of interest" description="Disordered" evidence="3">
    <location>
        <begin position="1030"/>
        <end position="1058"/>
    </location>
</feature>
<dbReference type="GO" id="GO:0071011">
    <property type="term" value="C:precatalytic spliceosome"/>
    <property type="evidence" value="ECO:0007669"/>
    <property type="project" value="TreeGrafter"/>
</dbReference>
<comment type="caution">
    <text evidence="6">The sequence shown here is derived from an EMBL/GenBank/DDBJ whole genome shotgun (WGS) entry which is preliminary data.</text>
</comment>
<feature type="compositionally biased region" description="Polar residues" evidence="3">
    <location>
        <begin position="1392"/>
        <end position="1401"/>
    </location>
</feature>
<organism evidence="6 7">
    <name type="scientific">Caerostris darwini</name>
    <dbReference type="NCBI Taxonomy" id="1538125"/>
    <lineage>
        <taxon>Eukaryota</taxon>
        <taxon>Metazoa</taxon>
        <taxon>Ecdysozoa</taxon>
        <taxon>Arthropoda</taxon>
        <taxon>Chelicerata</taxon>
        <taxon>Arachnida</taxon>
        <taxon>Araneae</taxon>
        <taxon>Araneomorphae</taxon>
        <taxon>Entelegynae</taxon>
        <taxon>Araneoidea</taxon>
        <taxon>Araneidae</taxon>
        <taxon>Caerostris</taxon>
    </lineage>
</organism>
<dbReference type="InterPro" id="IPR032552">
    <property type="entry name" value="RSB_motif"/>
</dbReference>
<keyword evidence="7" id="KW-1185">Reference proteome</keyword>
<feature type="compositionally biased region" description="Polar residues" evidence="3">
    <location>
        <begin position="398"/>
        <end position="407"/>
    </location>
</feature>
<feature type="compositionally biased region" description="Basic and acidic residues" evidence="3">
    <location>
        <begin position="104"/>
        <end position="121"/>
    </location>
</feature>
<feature type="compositionally biased region" description="Basic and acidic residues" evidence="3">
    <location>
        <begin position="569"/>
        <end position="599"/>
    </location>
</feature>
<evidence type="ECO:0000313" key="6">
    <source>
        <dbReference type="EMBL" id="GIX97697.1"/>
    </source>
</evidence>
<dbReference type="Gene3D" id="3.30.70.330">
    <property type="match status" value="1"/>
</dbReference>
<dbReference type="Pfam" id="PF16294">
    <property type="entry name" value="RSB_motif"/>
    <property type="match status" value="1"/>
</dbReference>
<dbReference type="GO" id="GO:0061574">
    <property type="term" value="C:ASAP complex"/>
    <property type="evidence" value="ECO:0007669"/>
    <property type="project" value="TreeGrafter"/>
</dbReference>
<dbReference type="InterPro" id="IPR036361">
    <property type="entry name" value="SAP_dom_sf"/>
</dbReference>
<feature type="compositionally biased region" description="Basic and acidic residues" evidence="3">
    <location>
        <begin position="460"/>
        <end position="489"/>
    </location>
</feature>
<feature type="compositionally biased region" description="Basic and acidic residues" evidence="3">
    <location>
        <begin position="849"/>
        <end position="876"/>
    </location>
</feature>
<dbReference type="GO" id="GO:0003723">
    <property type="term" value="F:RNA binding"/>
    <property type="evidence" value="ECO:0007669"/>
    <property type="project" value="UniProtKB-UniRule"/>
</dbReference>
<dbReference type="InterPro" id="IPR000504">
    <property type="entry name" value="RRM_dom"/>
</dbReference>
<dbReference type="Pfam" id="PF02037">
    <property type="entry name" value="SAP"/>
    <property type="match status" value="1"/>
</dbReference>
<feature type="region of interest" description="Disordered" evidence="3">
    <location>
        <begin position="364"/>
        <end position="942"/>
    </location>
</feature>
<feature type="compositionally biased region" description="Basic and acidic residues" evidence="3">
    <location>
        <begin position="500"/>
        <end position="521"/>
    </location>
</feature>
<feature type="compositionally biased region" description="Basic residues" evidence="3">
    <location>
        <begin position="788"/>
        <end position="810"/>
    </location>
</feature>
<dbReference type="Gene3D" id="1.10.720.30">
    <property type="entry name" value="SAP domain"/>
    <property type="match status" value="1"/>
</dbReference>
<accession>A0AAV4PJH7</accession>
<feature type="compositionally biased region" description="Basic and acidic residues" evidence="3">
    <location>
        <begin position="699"/>
        <end position="709"/>
    </location>
</feature>
<sequence>MEDEASILLDGKTLGNLRVVDLKQELEKRGLSKSGSKKDLVKRLKAQLEFEKLCGERKAGECDLKLDLDADTEKNEFVQQYLAQQQKIYAEQKAVKRLVELEETLKSSDEKESCDSAKEDEIPSVNEVLTELDKSNGNNSRENFSVQNSDTTSETLEETNGSESPQSPSTVPLPTEEPIEENGNHQRNQLILPEISPDVPSDPSIEIAECNNSIELQESQIVSPGIAVVPTDPMIEIFASNKIIDHQKDQINIENSKDTDHQEDQINSPEIIQSDHSNSSVTNTKCSDVVTSQEDQIVSSEFIRNVPDDSSVENTVDSSYQKVSFEMKDMLINSSVETNTDSSHQEVSSEMKDTHVDSSVEINTDSSHQEVSSEMKDTHVDSREIIHSQKPELLTEMEPSSQFSSVPYSLMDIQLPESPGNIVKSSKTTSDSIGNSQSNEDESVNSKNDDEGQSNGIESTDIKNSKSENSCSKKTERTRSCLDKDDIDMKNTSISPSRGNSEKSSVKTRHAKESHIEESRIVSRSQSRKKESGHKSSKYKDDSDDQIAISSAKESKSRQKVSGRKARKSKDDSPDQRYSRSRSREKDMRTHRVKEDSRHQRVSRSKSKDRDRKTRKSEKDLEDSKLISHRESRSGSRESDRKTRKSTMHSKNRKTVRRRLKSRSNSQDSRNQSSDSDKDYLKRKKENRERSPIPKKSKINFDEPMDSKSDMLPIKAVTSEKDEKNHGEDKTNITTVKKQVLEVCEVTDRKEFRSGSQESDRKIHKSRSHSSDSRSSQSSDSDKEYLKKKVKEVKRKRSSKERSPVLKRCKNSSDEDVEPIDSSTYDVLPTETISEKDKNSDSVKNSIIKMEEVSKTREVIGDKESGSVSRGRDSKVHKSRSHSLDSRSSQSSDSGKEYLEKKEGRQRSPISKRSKKNFDELSTEPVESTKSEVLLGTSQKDEKIDDSVKTTITVVKKEPIRQKLKIKRDNIVIPKSIHVEKDASVKSELPKESNIEEPDIPQPIKSAEENKEEFSSAAVEVPYVSRKIILSSRSQSQTSEDERRSKKSKWGSFASSQKTTQNINISTNSLKNWFPDFKLLKEPMPEEPASFTKEESEVELPIAKSNEDSKQVSSAKKVEEPIREVLLEENSEDASSASKILFIRNLVRPFTLNQLKELLRETGNFIEEEFWIDKIKSKCFVTYENEEEAIKTRKHLHGTRWPSSNPKILSVEFSNEEELAIHRSGTDSPKLVAQHISESAETEELRGSPTTDHKKSHDHERRRDRSKPLHPIREWDKDKISQESPDRASKEVDKHRSADKKEKKDSKRRANEDTPAKLLDDLFQKTKAAPCIYWLPLTDEQFQERAESRRLRRLEREKRNQQRELEDTENKNKRPRSRNRAKETEIKRSSTRSRSPINRRR</sequence>
<dbReference type="PANTHER" id="PTHR46589:SF1">
    <property type="entry name" value="APOPTOTIC CHROMATIN CONDENSATION INDUCER IN THE NUCLEUS"/>
    <property type="match status" value="1"/>
</dbReference>
<dbReference type="CDD" id="cd12432">
    <property type="entry name" value="RRM_ACINU"/>
    <property type="match status" value="1"/>
</dbReference>
<feature type="compositionally biased region" description="Basic residues" evidence="3">
    <location>
        <begin position="558"/>
        <end position="568"/>
    </location>
</feature>
<feature type="compositionally biased region" description="Basic and acidic residues" evidence="3">
    <location>
        <begin position="894"/>
        <end position="906"/>
    </location>
</feature>
<evidence type="ECO:0000256" key="2">
    <source>
        <dbReference type="PROSITE-ProRule" id="PRU00176"/>
    </source>
</evidence>
<feature type="compositionally biased region" description="Basic and acidic residues" evidence="3">
    <location>
        <begin position="984"/>
        <end position="994"/>
    </location>
</feature>
<dbReference type="EMBL" id="BPLQ01003064">
    <property type="protein sequence ID" value="GIX97697.1"/>
    <property type="molecule type" value="Genomic_DNA"/>
</dbReference>
<feature type="region of interest" description="Disordered" evidence="3">
    <location>
        <begin position="1345"/>
        <end position="1401"/>
    </location>
</feature>
<dbReference type="SMART" id="SM00360">
    <property type="entry name" value="RRM"/>
    <property type="match status" value="1"/>
</dbReference>
<dbReference type="SUPFAM" id="SSF54928">
    <property type="entry name" value="RNA-binding domain, RBD"/>
    <property type="match status" value="1"/>
</dbReference>
<evidence type="ECO:0000313" key="7">
    <source>
        <dbReference type="Proteomes" id="UP001054837"/>
    </source>
</evidence>
<evidence type="ECO:0000256" key="3">
    <source>
        <dbReference type="SAM" id="MobiDB-lite"/>
    </source>
</evidence>
<evidence type="ECO:0000256" key="1">
    <source>
        <dbReference type="ARBA" id="ARBA00022884"/>
    </source>
</evidence>
<feature type="compositionally biased region" description="Basic and acidic residues" evidence="3">
    <location>
        <begin position="343"/>
        <end position="357"/>
    </location>
</feature>
<dbReference type="PROSITE" id="PS50102">
    <property type="entry name" value="RRM"/>
    <property type="match status" value="1"/>
</dbReference>
<feature type="region of interest" description="Disordered" evidence="3">
    <location>
        <begin position="104"/>
        <end position="181"/>
    </location>
</feature>
<feature type="compositionally biased region" description="Basic and acidic residues" evidence="3">
    <location>
        <begin position="528"/>
        <end position="541"/>
    </location>
</feature>
<feature type="compositionally biased region" description="Basic and acidic residues" evidence="3">
    <location>
        <begin position="1345"/>
        <end position="1372"/>
    </location>
</feature>
<dbReference type="InterPro" id="IPR035979">
    <property type="entry name" value="RBD_domain_sf"/>
</dbReference>
<feature type="region of interest" description="Disordered" evidence="3">
    <location>
        <begin position="1236"/>
        <end position="1313"/>
    </location>
</feature>
<feature type="compositionally biased region" description="Basic and acidic residues" evidence="3">
    <location>
        <begin position="367"/>
        <end position="390"/>
    </location>
</feature>
<proteinExistence type="predicted"/>
<feature type="compositionally biased region" description="Basic and acidic residues" evidence="3">
    <location>
        <begin position="1243"/>
        <end position="1313"/>
    </location>
</feature>
<dbReference type="SUPFAM" id="SSF68906">
    <property type="entry name" value="SAP domain"/>
    <property type="match status" value="1"/>
</dbReference>
<feature type="compositionally biased region" description="Basic and acidic residues" evidence="3">
    <location>
        <begin position="718"/>
        <end position="731"/>
    </location>
</feature>
<feature type="region of interest" description="Disordered" evidence="3">
    <location>
        <begin position="338"/>
        <end position="357"/>
    </location>
</feature>
<evidence type="ECO:0000259" key="4">
    <source>
        <dbReference type="PROSITE" id="PS50102"/>
    </source>
</evidence>
<protein>
    <recommendedName>
        <fullName evidence="8">Apoptotic chromatin condensation inducer in the nucleus</fullName>
    </recommendedName>
</protein>
<dbReference type="PANTHER" id="PTHR46589">
    <property type="entry name" value="APOPTOTIC CHROMATIN CONDENSATION INDUCER IN THE NUCLEUS"/>
    <property type="match status" value="1"/>
</dbReference>
<feature type="region of interest" description="Disordered" evidence="3">
    <location>
        <begin position="984"/>
        <end position="1011"/>
    </location>
</feature>
<evidence type="ECO:0008006" key="8">
    <source>
        <dbReference type="Google" id="ProtNLM"/>
    </source>
</evidence>